<keyword evidence="7 9" id="KW-0472">Membrane</keyword>
<name>A0AA50LUV9_9NEOP</name>
<sequence length="113" mass="13901">MLCFLLLTLFISFFLFFFSYFISTKKKNDFEKMSPFECGFNMFNYPRNPFSLRFFLISIIFLIFDIEIILFFPILLSLDIYNFIYWVLTIFFFCLVLLWGLFHEWYLGSLSWI</sequence>
<evidence type="ECO:0000256" key="4">
    <source>
        <dbReference type="ARBA" id="ARBA00022448"/>
    </source>
</evidence>
<evidence type="ECO:0000256" key="1">
    <source>
        <dbReference type="ARBA" id="ARBA00004370"/>
    </source>
</evidence>
<dbReference type="Gene3D" id="1.20.58.1610">
    <property type="entry name" value="NADH:ubiquinone/plastoquinone oxidoreductase, chain 3"/>
    <property type="match status" value="1"/>
</dbReference>
<accession>A0AA50LUV9</accession>
<evidence type="ECO:0000256" key="7">
    <source>
        <dbReference type="ARBA" id="ARBA00023136"/>
    </source>
</evidence>
<gene>
    <name evidence="10" type="primary">ND3</name>
</gene>
<keyword evidence="9" id="KW-0830">Ubiquinone</keyword>
<evidence type="ECO:0000256" key="9">
    <source>
        <dbReference type="RuleBase" id="RU003640"/>
    </source>
</evidence>
<evidence type="ECO:0000256" key="3">
    <source>
        <dbReference type="ARBA" id="ARBA00021007"/>
    </source>
</evidence>
<dbReference type="AlphaFoldDB" id="A0AA50LUV9"/>
<keyword evidence="5 9" id="KW-0812">Transmembrane</keyword>
<comment type="subcellular location">
    <subcellularLocation>
        <location evidence="1">Membrane</location>
    </subcellularLocation>
    <subcellularLocation>
        <location evidence="9">Mitochondrion membrane</location>
        <topology evidence="9">Multi-pass membrane protein</topology>
    </subcellularLocation>
</comment>
<keyword evidence="9" id="KW-1278">Translocase</keyword>
<keyword evidence="9 10" id="KW-0496">Mitochondrion</keyword>
<evidence type="ECO:0000256" key="2">
    <source>
        <dbReference type="ARBA" id="ARBA00008472"/>
    </source>
</evidence>
<dbReference type="GO" id="GO:0031966">
    <property type="term" value="C:mitochondrial membrane"/>
    <property type="evidence" value="ECO:0007669"/>
    <property type="project" value="UniProtKB-SubCell"/>
</dbReference>
<evidence type="ECO:0000256" key="5">
    <source>
        <dbReference type="ARBA" id="ARBA00022692"/>
    </source>
</evidence>
<feature type="transmembrane region" description="Helical" evidence="9">
    <location>
        <begin position="52"/>
        <end position="76"/>
    </location>
</feature>
<reference evidence="10" key="1">
    <citation type="submission" date="2022-11" db="EMBL/GenBank/DDBJ databases">
        <title>Complete mitochondrial genome of Elaphrothrips spiniceps (Thysanoptera: Phlaeothripidae).</title>
        <authorList>
            <person name="Li C."/>
            <person name="Dang L."/>
        </authorList>
    </citation>
    <scope>NUCLEOTIDE SEQUENCE</scope>
    <source>
        <strain evidence="10">JM2019557</strain>
    </source>
</reference>
<dbReference type="InterPro" id="IPR038430">
    <property type="entry name" value="NDAH_ubi_oxred_su3_sf"/>
</dbReference>
<dbReference type="InterPro" id="IPR000440">
    <property type="entry name" value="NADH_UbQ/plastoQ_OxRdtase_su3"/>
</dbReference>
<organism evidence="10">
    <name type="scientific">Elaphrothrips spiniceps</name>
    <dbReference type="NCBI Taxonomy" id="3003602"/>
    <lineage>
        <taxon>Eukaryota</taxon>
        <taxon>Metazoa</taxon>
        <taxon>Ecdysozoa</taxon>
        <taxon>Arthropoda</taxon>
        <taxon>Hexapoda</taxon>
        <taxon>Insecta</taxon>
        <taxon>Pterygota</taxon>
        <taxon>Neoptera</taxon>
        <taxon>Paraneoptera</taxon>
        <taxon>Thysanoptera</taxon>
        <taxon>Tubulifera</taxon>
        <taxon>Phlaeothripoidea</taxon>
        <taxon>Phlaeothripidae</taxon>
        <taxon>Idolothripinae</taxon>
        <taxon>Elaphrothrips</taxon>
    </lineage>
</organism>
<protein>
    <recommendedName>
        <fullName evidence="3 9">NADH-ubiquinone oxidoreductase chain 3</fullName>
        <ecNumber evidence="9">7.1.1.2</ecNumber>
    </recommendedName>
</protein>
<dbReference type="PANTHER" id="PTHR11058:SF9">
    <property type="entry name" value="NADH-UBIQUINONE OXIDOREDUCTASE CHAIN 3"/>
    <property type="match status" value="1"/>
</dbReference>
<keyword evidence="9" id="KW-0679">Respiratory chain</keyword>
<comment type="similarity">
    <text evidence="2 9">Belongs to the complex I subunit 3 family.</text>
</comment>
<dbReference type="GO" id="GO:0030964">
    <property type="term" value="C:NADH dehydrogenase complex"/>
    <property type="evidence" value="ECO:0007669"/>
    <property type="project" value="TreeGrafter"/>
</dbReference>
<feature type="transmembrane region" description="Helical" evidence="9">
    <location>
        <begin position="83"/>
        <end position="102"/>
    </location>
</feature>
<keyword evidence="9" id="KW-0249">Electron transport</keyword>
<dbReference type="EC" id="7.1.1.2" evidence="9"/>
<dbReference type="PANTHER" id="PTHR11058">
    <property type="entry name" value="NADH-UBIQUINONE OXIDOREDUCTASE CHAIN 3"/>
    <property type="match status" value="1"/>
</dbReference>
<comment type="catalytic activity">
    <reaction evidence="8 9">
        <text>a ubiquinone + NADH + 5 H(+)(in) = a ubiquinol + NAD(+) + 4 H(+)(out)</text>
        <dbReference type="Rhea" id="RHEA:29091"/>
        <dbReference type="Rhea" id="RHEA-COMP:9565"/>
        <dbReference type="Rhea" id="RHEA-COMP:9566"/>
        <dbReference type="ChEBI" id="CHEBI:15378"/>
        <dbReference type="ChEBI" id="CHEBI:16389"/>
        <dbReference type="ChEBI" id="CHEBI:17976"/>
        <dbReference type="ChEBI" id="CHEBI:57540"/>
        <dbReference type="ChEBI" id="CHEBI:57945"/>
        <dbReference type="EC" id="7.1.1.2"/>
    </reaction>
</comment>
<keyword evidence="4 9" id="KW-0813">Transport</keyword>
<evidence type="ECO:0000313" key="10">
    <source>
        <dbReference type="EMBL" id="WMD28017.1"/>
    </source>
</evidence>
<evidence type="ECO:0000256" key="6">
    <source>
        <dbReference type="ARBA" id="ARBA00022989"/>
    </source>
</evidence>
<comment type="function">
    <text evidence="9">Core subunit of the mitochondrial membrane respiratory chain NADH dehydrogenase (Complex I) which catalyzes electron transfer from NADH through the respiratory chain, using ubiquinone as an electron acceptor. Essential for the catalytic activity of complex I.</text>
</comment>
<geneLocation type="mitochondrion" evidence="10"/>
<dbReference type="GO" id="GO:0008137">
    <property type="term" value="F:NADH dehydrogenase (ubiquinone) activity"/>
    <property type="evidence" value="ECO:0007669"/>
    <property type="project" value="UniProtKB-UniRule"/>
</dbReference>
<evidence type="ECO:0000256" key="8">
    <source>
        <dbReference type="ARBA" id="ARBA00049551"/>
    </source>
</evidence>
<dbReference type="Pfam" id="PF00507">
    <property type="entry name" value="Oxidored_q4"/>
    <property type="match status" value="1"/>
</dbReference>
<keyword evidence="6 9" id="KW-1133">Transmembrane helix</keyword>
<keyword evidence="9" id="KW-0520">NAD</keyword>
<dbReference type="EMBL" id="OP919351">
    <property type="protein sequence ID" value="WMD28017.1"/>
    <property type="molecule type" value="Genomic_DNA"/>
</dbReference>
<proteinExistence type="inferred from homology"/>